<dbReference type="EMBL" id="KN847833">
    <property type="protein sequence ID" value="KIV98305.1"/>
    <property type="molecule type" value="Genomic_DNA"/>
</dbReference>
<dbReference type="HOGENOM" id="CLU_2190390_0_0_1"/>
<organism evidence="2 3">
    <name type="scientific">Verruconis gallopava</name>
    <dbReference type="NCBI Taxonomy" id="253628"/>
    <lineage>
        <taxon>Eukaryota</taxon>
        <taxon>Fungi</taxon>
        <taxon>Dikarya</taxon>
        <taxon>Ascomycota</taxon>
        <taxon>Pezizomycotina</taxon>
        <taxon>Dothideomycetes</taxon>
        <taxon>Pleosporomycetidae</taxon>
        <taxon>Venturiales</taxon>
        <taxon>Sympoventuriaceae</taxon>
        <taxon>Verruconis</taxon>
    </lineage>
</organism>
<accession>A0A0D1X8H4</accession>
<evidence type="ECO:0000313" key="2">
    <source>
        <dbReference type="EMBL" id="KIV98305.1"/>
    </source>
</evidence>
<sequence length="109" mass="12318">EPRQSRADRLVADTMWAVGSLGGESHYTPSPEFEIGEYVDFKEEEDGQKVRAQVIRYRFTSTGYVASMGYIVKLSNGKVIEAEREQLSGPDLHDMETSDSRKRRVISST</sequence>
<evidence type="ECO:0000313" key="3">
    <source>
        <dbReference type="Proteomes" id="UP000053259"/>
    </source>
</evidence>
<feature type="compositionally biased region" description="Basic and acidic residues" evidence="1">
    <location>
        <begin position="84"/>
        <end position="100"/>
    </location>
</feature>
<dbReference type="InParanoid" id="A0A0D1X8H4"/>
<protein>
    <submittedName>
        <fullName evidence="2">Uncharacterized protein</fullName>
    </submittedName>
</protein>
<dbReference type="AlphaFoldDB" id="A0A0D1X8H4"/>
<keyword evidence="3" id="KW-1185">Reference proteome</keyword>
<dbReference type="Proteomes" id="UP000053259">
    <property type="component" value="Unassembled WGS sequence"/>
</dbReference>
<dbReference type="VEuPathDB" id="FungiDB:PV09_09851"/>
<dbReference type="GeneID" id="27317824"/>
<reference evidence="2 3" key="1">
    <citation type="submission" date="2015-01" db="EMBL/GenBank/DDBJ databases">
        <title>The Genome Sequence of Ochroconis gallopava CBS43764.</title>
        <authorList>
            <consortium name="The Broad Institute Genomics Platform"/>
            <person name="Cuomo C."/>
            <person name="de Hoog S."/>
            <person name="Gorbushina A."/>
            <person name="Stielow B."/>
            <person name="Teixiera M."/>
            <person name="Abouelleil A."/>
            <person name="Chapman S.B."/>
            <person name="Priest M."/>
            <person name="Young S.K."/>
            <person name="Wortman J."/>
            <person name="Nusbaum C."/>
            <person name="Birren B."/>
        </authorList>
    </citation>
    <scope>NUCLEOTIDE SEQUENCE [LARGE SCALE GENOMIC DNA]</scope>
    <source>
        <strain evidence="2 3">CBS 43764</strain>
    </source>
</reference>
<evidence type="ECO:0000256" key="1">
    <source>
        <dbReference type="SAM" id="MobiDB-lite"/>
    </source>
</evidence>
<feature type="region of interest" description="Disordered" evidence="1">
    <location>
        <begin position="84"/>
        <end position="109"/>
    </location>
</feature>
<name>A0A0D1X8H4_9PEZI</name>
<dbReference type="RefSeq" id="XP_016208175.1">
    <property type="nucleotide sequence ID" value="XM_016363999.1"/>
</dbReference>
<proteinExistence type="predicted"/>
<gene>
    <name evidence="2" type="ORF">PV09_09851</name>
</gene>
<feature type="non-terminal residue" evidence="2">
    <location>
        <position position="1"/>
    </location>
</feature>